<dbReference type="InterPro" id="IPR023404">
    <property type="entry name" value="rSAM_horseshoe"/>
</dbReference>
<sequence length="460" mass="52971">MRKKILIINPPIYTKGKIGFDMLVRPRPPLTLAIIQAILKKDYNSSLLDASALAYRPEKTIKLILTKKPQILILTSSPLDRWQTPNLFLDSVFSIINEAKKDNPQIKVILTGTHGTLTPKWVFDNCQVDYVVHGEPELTVKELVKLITADKEINKVKGISFKKGVKVVTNSPRPALKELDSLPFPAYEDLPLHKYCYTSNDLATPFTTVLSSRGCPFSCVFCLRAMMALPYRVRSPKNVAKELLLLQKKFKVRSVFFQDWEFTIDKKRVEKICQLIKKNKIRIKWGCNARATDLSLNLVKVMKKAGCVRINIGFETGSQKLLKSADKRIMVDDLEKAINICHELKINIGIYLLINLPGETEETLKETAKVLVKNKIDDNFWWNYPIPYIGTELFRQDKRLKNKTWPELSAWAGKVGTEMKTDTARKLLNRFIWQEKYGRLYFLNPSFYNIVGRWFQSLVQ</sequence>
<name>A0A1F5E7Z6_9BACT</name>
<protein>
    <recommendedName>
        <fullName evidence="6">Radical SAM core domain-containing protein</fullName>
    </recommendedName>
</protein>
<dbReference type="GO" id="GO:0046872">
    <property type="term" value="F:metal ion binding"/>
    <property type="evidence" value="ECO:0007669"/>
    <property type="project" value="UniProtKB-KW"/>
</dbReference>
<keyword evidence="4" id="KW-0408">Iron</keyword>
<keyword evidence="5" id="KW-0411">Iron-sulfur</keyword>
<dbReference type="SFLD" id="SFLDG01082">
    <property type="entry name" value="B12-binding_domain_containing"/>
    <property type="match status" value="1"/>
</dbReference>
<dbReference type="Gene3D" id="3.40.50.280">
    <property type="entry name" value="Cobalamin-binding domain"/>
    <property type="match status" value="1"/>
</dbReference>
<organism evidence="7 8">
    <name type="scientific">Candidatus Beckwithbacteria bacterium RBG_13_42_9</name>
    <dbReference type="NCBI Taxonomy" id="1797457"/>
    <lineage>
        <taxon>Bacteria</taxon>
        <taxon>Candidatus Beckwithiibacteriota</taxon>
    </lineage>
</organism>
<dbReference type="CDD" id="cd01335">
    <property type="entry name" value="Radical_SAM"/>
    <property type="match status" value="1"/>
</dbReference>
<dbReference type="SMART" id="SM00729">
    <property type="entry name" value="Elp3"/>
    <property type="match status" value="1"/>
</dbReference>
<keyword evidence="2" id="KW-0949">S-adenosyl-L-methionine</keyword>
<dbReference type="Proteomes" id="UP000177006">
    <property type="component" value="Unassembled WGS sequence"/>
</dbReference>
<dbReference type="GO" id="GO:0051539">
    <property type="term" value="F:4 iron, 4 sulfur cluster binding"/>
    <property type="evidence" value="ECO:0007669"/>
    <property type="project" value="UniProtKB-KW"/>
</dbReference>
<evidence type="ECO:0000313" key="8">
    <source>
        <dbReference type="Proteomes" id="UP000177006"/>
    </source>
</evidence>
<dbReference type="InterPro" id="IPR051198">
    <property type="entry name" value="BchE-like"/>
</dbReference>
<evidence type="ECO:0000259" key="6">
    <source>
        <dbReference type="PROSITE" id="PS51918"/>
    </source>
</evidence>
<dbReference type="Pfam" id="PF02310">
    <property type="entry name" value="B12-binding"/>
    <property type="match status" value="1"/>
</dbReference>
<dbReference type="InterPro" id="IPR006158">
    <property type="entry name" value="Cobalamin-bd"/>
</dbReference>
<feature type="domain" description="Radical SAM core" evidence="6">
    <location>
        <begin position="201"/>
        <end position="430"/>
    </location>
</feature>
<dbReference type="PANTHER" id="PTHR43409">
    <property type="entry name" value="ANAEROBIC MAGNESIUM-PROTOPORPHYRIN IX MONOMETHYL ESTER CYCLASE-RELATED"/>
    <property type="match status" value="1"/>
</dbReference>
<dbReference type="SFLD" id="SFLDS00029">
    <property type="entry name" value="Radical_SAM"/>
    <property type="match status" value="1"/>
</dbReference>
<dbReference type="SUPFAM" id="SSF102114">
    <property type="entry name" value="Radical SAM enzymes"/>
    <property type="match status" value="1"/>
</dbReference>
<dbReference type="InterPro" id="IPR058240">
    <property type="entry name" value="rSAM_sf"/>
</dbReference>
<evidence type="ECO:0000256" key="5">
    <source>
        <dbReference type="ARBA" id="ARBA00023014"/>
    </source>
</evidence>
<dbReference type="InterPro" id="IPR007197">
    <property type="entry name" value="rSAM"/>
</dbReference>
<dbReference type="EMBL" id="MEZK01000010">
    <property type="protein sequence ID" value="OGD63374.1"/>
    <property type="molecule type" value="Genomic_DNA"/>
</dbReference>
<evidence type="ECO:0000256" key="4">
    <source>
        <dbReference type="ARBA" id="ARBA00023004"/>
    </source>
</evidence>
<comment type="caution">
    <text evidence="7">The sequence shown here is derived from an EMBL/GenBank/DDBJ whole genome shotgun (WGS) entry which is preliminary data.</text>
</comment>
<dbReference type="PANTHER" id="PTHR43409:SF16">
    <property type="entry name" value="SLR0320 PROTEIN"/>
    <property type="match status" value="1"/>
</dbReference>
<dbReference type="InterPro" id="IPR034466">
    <property type="entry name" value="Methyltransferase_Class_B"/>
</dbReference>
<dbReference type="GO" id="GO:0005829">
    <property type="term" value="C:cytosol"/>
    <property type="evidence" value="ECO:0007669"/>
    <property type="project" value="TreeGrafter"/>
</dbReference>
<evidence type="ECO:0000256" key="1">
    <source>
        <dbReference type="ARBA" id="ARBA00001966"/>
    </source>
</evidence>
<dbReference type="GO" id="GO:0031419">
    <property type="term" value="F:cobalamin binding"/>
    <property type="evidence" value="ECO:0007669"/>
    <property type="project" value="InterPro"/>
</dbReference>
<reference evidence="7 8" key="1">
    <citation type="journal article" date="2016" name="Nat. Commun.">
        <title>Thousands of microbial genomes shed light on interconnected biogeochemical processes in an aquifer system.</title>
        <authorList>
            <person name="Anantharaman K."/>
            <person name="Brown C.T."/>
            <person name="Hug L.A."/>
            <person name="Sharon I."/>
            <person name="Castelle C.J."/>
            <person name="Probst A.J."/>
            <person name="Thomas B.C."/>
            <person name="Singh A."/>
            <person name="Wilkins M.J."/>
            <person name="Karaoz U."/>
            <person name="Brodie E.L."/>
            <person name="Williams K.H."/>
            <person name="Hubbard S.S."/>
            <person name="Banfield J.F."/>
        </authorList>
    </citation>
    <scope>NUCLEOTIDE SEQUENCE [LARGE SCALE GENOMIC DNA]</scope>
</reference>
<dbReference type="AlphaFoldDB" id="A0A1F5E7Z6"/>
<accession>A0A1F5E7Z6</accession>
<evidence type="ECO:0000256" key="3">
    <source>
        <dbReference type="ARBA" id="ARBA00022723"/>
    </source>
</evidence>
<dbReference type="InterPro" id="IPR006638">
    <property type="entry name" value="Elp3/MiaA/NifB-like_rSAM"/>
</dbReference>
<dbReference type="STRING" id="1797457.A2160_02730"/>
<comment type="cofactor">
    <cofactor evidence="1">
        <name>[4Fe-4S] cluster</name>
        <dbReference type="ChEBI" id="CHEBI:49883"/>
    </cofactor>
</comment>
<keyword evidence="3" id="KW-0479">Metal-binding</keyword>
<evidence type="ECO:0000256" key="2">
    <source>
        <dbReference type="ARBA" id="ARBA00022691"/>
    </source>
</evidence>
<gene>
    <name evidence="7" type="ORF">A2160_02730</name>
</gene>
<dbReference type="Gene3D" id="3.80.30.20">
    <property type="entry name" value="tm_1862 like domain"/>
    <property type="match status" value="1"/>
</dbReference>
<dbReference type="PROSITE" id="PS51918">
    <property type="entry name" value="RADICAL_SAM"/>
    <property type="match status" value="1"/>
</dbReference>
<dbReference type="GO" id="GO:0003824">
    <property type="term" value="F:catalytic activity"/>
    <property type="evidence" value="ECO:0007669"/>
    <property type="project" value="InterPro"/>
</dbReference>
<evidence type="ECO:0000313" key="7">
    <source>
        <dbReference type="EMBL" id="OGD63374.1"/>
    </source>
</evidence>
<dbReference type="Pfam" id="PF04055">
    <property type="entry name" value="Radical_SAM"/>
    <property type="match status" value="1"/>
</dbReference>
<dbReference type="SFLD" id="SFLDG01123">
    <property type="entry name" value="methyltransferase_(Class_B)"/>
    <property type="match status" value="1"/>
</dbReference>
<proteinExistence type="predicted"/>